<comment type="caution">
    <text evidence="1">The sequence shown here is derived from an EMBL/GenBank/DDBJ whole genome shotgun (WGS) entry which is preliminary data.</text>
</comment>
<evidence type="ECO:0000313" key="1">
    <source>
        <dbReference type="EMBL" id="MBD3934567.1"/>
    </source>
</evidence>
<proteinExistence type="predicted"/>
<gene>
    <name evidence="1" type="ORF">IF129_23755</name>
</gene>
<keyword evidence="2" id="KW-1185">Reference proteome</keyword>
<dbReference type="AlphaFoldDB" id="A0A927F564"/>
<dbReference type="EMBL" id="JACXYU010000018">
    <property type="protein sequence ID" value="MBD3934567.1"/>
    <property type="molecule type" value="Genomic_DNA"/>
</dbReference>
<dbReference type="Proteomes" id="UP000632289">
    <property type="component" value="Unassembled WGS sequence"/>
</dbReference>
<protein>
    <submittedName>
        <fullName evidence="1">Uncharacterized protein</fullName>
    </submittedName>
</protein>
<name>A0A927F564_9ACTN</name>
<organism evidence="1 2">
    <name type="scientific">Streptomyces chumphonensis</name>
    <dbReference type="NCBI Taxonomy" id="1214925"/>
    <lineage>
        <taxon>Bacteria</taxon>
        <taxon>Bacillati</taxon>
        <taxon>Actinomycetota</taxon>
        <taxon>Actinomycetes</taxon>
        <taxon>Kitasatosporales</taxon>
        <taxon>Streptomycetaceae</taxon>
        <taxon>Streptomyces</taxon>
    </lineage>
</organism>
<evidence type="ECO:0000313" key="2">
    <source>
        <dbReference type="Proteomes" id="UP000632289"/>
    </source>
</evidence>
<accession>A0A927F564</accession>
<sequence length="133" mass="14806">MTTPQNPALVLVDRAYRGSVETQFADVLYIIRELNRQTGGLHLALRGHAVTYAVAAPEYEPSVHLGSRTLDTLPDPRRSVRTMLDEGATVWVEEADLQRIGPKAASRLLPGTRTAAPGELALRWFSYSQVWFM</sequence>
<reference evidence="1" key="1">
    <citation type="submission" date="2020-09" db="EMBL/GenBank/DDBJ databases">
        <title>Secondary metabolite and genome analysis of marine Streptomyces chumphonensis KK1-2T.</title>
        <authorList>
            <person name="Phongsopitanun W."/>
            <person name="Kanchanasin P."/>
            <person name="Pittayakhajonwut P."/>
            <person name="Suwanborirux K."/>
            <person name="Tanasupawat S."/>
        </authorList>
    </citation>
    <scope>NUCLEOTIDE SEQUENCE</scope>
    <source>
        <strain evidence="1">KK1-2</strain>
    </source>
</reference>
<dbReference type="RefSeq" id="WP_191211868.1">
    <property type="nucleotide sequence ID" value="NZ_BAABKL010000001.1"/>
</dbReference>